<feature type="transmembrane region" description="Helical" evidence="2">
    <location>
        <begin position="21"/>
        <end position="46"/>
    </location>
</feature>
<evidence type="ECO:0000256" key="2">
    <source>
        <dbReference type="SAM" id="Phobius"/>
    </source>
</evidence>
<name>A0ABV8VVD9_9BACI</name>
<feature type="compositionally biased region" description="Acidic residues" evidence="1">
    <location>
        <begin position="175"/>
        <end position="188"/>
    </location>
</feature>
<evidence type="ECO:0000256" key="1">
    <source>
        <dbReference type="SAM" id="MobiDB-lite"/>
    </source>
</evidence>
<keyword evidence="2" id="KW-0472">Membrane</keyword>
<organism evidence="3 4">
    <name type="scientific">Gracilibacillus marinus</name>
    <dbReference type="NCBI Taxonomy" id="630535"/>
    <lineage>
        <taxon>Bacteria</taxon>
        <taxon>Bacillati</taxon>
        <taxon>Bacillota</taxon>
        <taxon>Bacilli</taxon>
        <taxon>Bacillales</taxon>
        <taxon>Bacillaceae</taxon>
        <taxon>Gracilibacillus</taxon>
    </lineage>
</organism>
<dbReference type="RefSeq" id="WP_390196361.1">
    <property type="nucleotide sequence ID" value="NZ_JBHSDV010000001.1"/>
</dbReference>
<comment type="caution">
    <text evidence="3">The sequence shown here is derived from an EMBL/GenBank/DDBJ whole genome shotgun (WGS) entry which is preliminary data.</text>
</comment>
<proteinExistence type="predicted"/>
<accession>A0ABV8VVD9</accession>
<dbReference type="Proteomes" id="UP001595880">
    <property type="component" value="Unassembled WGS sequence"/>
</dbReference>
<evidence type="ECO:0000313" key="3">
    <source>
        <dbReference type="EMBL" id="MFC4387041.1"/>
    </source>
</evidence>
<feature type="compositionally biased region" description="Acidic residues" evidence="1">
    <location>
        <begin position="235"/>
        <end position="279"/>
    </location>
</feature>
<sequence length="285" mass="32771">MKYFALILDVLYKKRRMIRNFSIISGLFLLFMTISISTTSTTAHFIKQQDTTMQLNIGTWWDKSDLHITTDPVPNPSSCTNLTIDFYIHNTGFTMIDSTTYTLYYTTTGDPLQEGTIYKEGTIQPIETNDLFHLSFENVDEGYYLLRVNQHPLYNNNSTPHYADSSVLTVKCEEETIDEEMPSEEDTNTENTTEPTEPMKDDETTIEETIPEIEKEKEQDQPKQIEEEMTADKDGVEEEVENDETAEIPEPITEEPEVTNEPLIEEDTDVENEAEEEQADPSITE</sequence>
<keyword evidence="2" id="KW-0812">Transmembrane</keyword>
<dbReference type="InterPro" id="IPR023848">
    <property type="entry name" value="TasA"/>
</dbReference>
<dbReference type="EMBL" id="JBHSDV010000001">
    <property type="protein sequence ID" value="MFC4387041.1"/>
    <property type="molecule type" value="Genomic_DNA"/>
</dbReference>
<feature type="compositionally biased region" description="Basic and acidic residues" evidence="1">
    <location>
        <begin position="212"/>
        <end position="234"/>
    </location>
</feature>
<protein>
    <submittedName>
        <fullName evidence="3">Amyloid fiber anchoring/assembly protein TapA</fullName>
    </submittedName>
</protein>
<dbReference type="NCBIfam" id="TIGR04087">
    <property type="entry name" value="YqxM_for_SipW"/>
    <property type="match status" value="1"/>
</dbReference>
<keyword evidence="2" id="KW-1133">Transmembrane helix</keyword>
<gene>
    <name evidence="3" type="primary">tapA</name>
    <name evidence="3" type="ORF">ACFOZ1_04380</name>
</gene>
<feature type="region of interest" description="Disordered" evidence="1">
    <location>
        <begin position="175"/>
        <end position="285"/>
    </location>
</feature>
<reference evidence="4" key="1">
    <citation type="journal article" date="2019" name="Int. J. Syst. Evol. Microbiol.">
        <title>The Global Catalogue of Microorganisms (GCM) 10K type strain sequencing project: providing services to taxonomists for standard genome sequencing and annotation.</title>
        <authorList>
            <consortium name="The Broad Institute Genomics Platform"/>
            <consortium name="The Broad Institute Genome Sequencing Center for Infectious Disease"/>
            <person name="Wu L."/>
            <person name="Ma J."/>
        </authorList>
    </citation>
    <scope>NUCLEOTIDE SEQUENCE [LARGE SCALE GENOMIC DNA]</scope>
    <source>
        <strain evidence="4">KACC 14058</strain>
    </source>
</reference>
<evidence type="ECO:0000313" key="4">
    <source>
        <dbReference type="Proteomes" id="UP001595880"/>
    </source>
</evidence>
<keyword evidence="4" id="KW-1185">Reference proteome</keyword>